<dbReference type="AlphaFoldDB" id="A0A451D6U7"/>
<evidence type="ECO:0000256" key="2">
    <source>
        <dbReference type="ARBA" id="ARBA00003924"/>
    </source>
</evidence>
<feature type="binding site" evidence="8 10">
    <location>
        <position position="84"/>
    </location>
    <ligand>
        <name>substrate</name>
    </ligand>
</feature>
<evidence type="ECO:0000256" key="4">
    <source>
        <dbReference type="ARBA" id="ARBA00011037"/>
    </source>
</evidence>
<comment type="pathway">
    <text evidence="3 8">Metabolic intermediate biosynthesis; chorismate biosynthesis; chorismate from D-erythrose 4-phosphate and phosphoenolpyruvate: step 3/7.</text>
</comment>
<dbReference type="InterPro" id="IPR036441">
    <property type="entry name" value="DHquinase_II_sf"/>
</dbReference>
<dbReference type="EMBL" id="LR217710">
    <property type="protein sequence ID" value="VFP81548.1"/>
    <property type="molecule type" value="Genomic_DNA"/>
</dbReference>
<dbReference type="PROSITE" id="PS01029">
    <property type="entry name" value="DEHYDROQUINASE_II"/>
    <property type="match status" value="1"/>
</dbReference>
<dbReference type="NCBIfam" id="NF003807">
    <property type="entry name" value="PRK05395.1-4"/>
    <property type="match status" value="1"/>
</dbReference>
<dbReference type="NCBIfam" id="NF003804">
    <property type="entry name" value="PRK05395.1-1"/>
    <property type="match status" value="1"/>
</dbReference>
<dbReference type="PIRSF" id="PIRSF001399">
    <property type="entry name" value="DHquinase_II"/>
    <property type="match status" value="1"/>
</dbReference>
<dbReference type="Proteomes" id="UP000294344">
    <property type="component" value="Chromosome"/>
</dbReference>
<evidence type="ECO:0000256" key="11">
    <source>
        <dbReference type="PIRSR" id="PIRSR001399-3"/>
    </source>
</evidence>
<evidence type="ECO:0000313" key="12">
    <source>
        <dbReference type="EMBL" id="VFP81548.1"/>
    </source>
</evidence>
<feature type="site" description="Transition state stabilizer" evidence="8 11">
    <location>
        <position position="21"/>
    </location>
</feature>
<dbReference type="GO" id="GO:0008652">
    <property type="term" value="P:amino acid biosynthetic process"/>
    <property type="evidence" value="ECO:0007669"/>
    <property type="project" value="UniProtKB-KW"/>
</dbReference>
<evidence type="ECO:0000256" key="6">
    <source>
        <dbReference type="ARBA" id="ARBA00012060"/>
    </source>
</evidence>
<evidence type="ECO:0000256" key="7">
    <source>
        <dbReference type="ARBA" id="ARBA00023239"/>
    </source>
</evidence>
<accession>A0A451D6U7</accession>
<dbReference type="NCBIfam" id="NF003805">
    <property type="entry name" value="PRK05395.1-2"/>
    <property type="match status" value="1"/>
</dbReference>
<dbReference type="HAMAP" id="MF_00169">
    <property type="entry name" value="AroQ"/>
    <property type="match status" value="1"/>
</dbReference>
<dbReference type="PANTHER" id="PTHR21272">
    <property type="entry name" value="CATABOLIC 3-DEHYDROQUINASE"/>
    <property type="match status" value="1"/>
</dbReference>
<comment type="function">
    <text evidence="2 8">Catalyzes a trans-dehydration via an enolate intermediate.</text>
</comment>
<dbReference type="PANTHER" id="PTHR21272:SF3">
    <property type="entry name" value="CATABOLIC 3-DEHYDROQUINASE"/>
    <property type="match status" value="1"/>
</dbReference>
<evidence type="ECO:0000313" key="13">
    <source>
        <dbReference type="Proteomes" id="UP000294344"/>
    </source>
</evidence>
<dbReference type="Gene3D" id="3.40.50.9100">
    <property type="entry name" value="Dehydroquinase, class II"/>
    <property type="match status" value="1"/>
</dbReference>
<comment type="subunit">
    <text evidence="5 8">Homododecamer.</text>
</comment>
<dbReference type="NCBIfam" id="NF003806">
    <property type="entry name" value="PRK05395.1-3"/>
    <property type="match status" value="1"/>
</dbReference>
<comment type="similarity">
    <text evidence="4 8">Belongs to the type-II 3-dehydroquinase family.</text>
</comment>
<feature type="binding site" evidence="8 10">
    <location>
        <position position="78"/>
    </location>
    <ligand>
        <name>substrate</name>
    </ligand>
</feature>
<dbReference type="OrthoDB" id="9790793at2"/>
<dbReference type="CDD" id="cd00466">
    <property type="entry name" value="DHQase_II"/>
    <property type="match status" value="1"/>
</dbReference>
<reference evidence="12 13" key="1">
    <citation type="submission" date="2019-02" db="EMBL/GenBank/DDBJ databases">
        <authorList>
            <person name="Manzano-Marin A."/>
            <person name="Manzano-Marin A."/>
        </authorList>
    </citation>
    <scope>NUCLEOTIDE SEQUENCE [LARGE SCALE GENOMIC DNA]</scope>
    <source>
        <strain evidence="12 13">BuCicurvipes</strain>
    </source>
</reference>
<comment type="catalytic activity">
    <reaction evidence="1 8">
        <text>3-dehydroquinate = 3-dehydroshikimate + H2O</text>
        <dbReference type="Rhea" id="RHEA:21096"/>
        <dbReference type="ChEBI" id="CHEBI:15377"/>
        <dbReference type="ChEBI" id="CHEBI:16630"/>
        <dbReference type="ChEBI" id="CHEBI:32364"/>
        <dbReference type="EC" id="4.2.1.10"/>
    </reaction>
</comment>
<feature type="binding site" evidence="8 10">
    <location>
        <begin position="105"/>
        <end position="106"/>
    </location>
    <ligand>
        <name>substrate</name>
    </ligand>
</feature>
<dbReference type="UniPathway" id="UPA00053">
    <property type="reaction ID" value="UER00086"/>
</dbReference>
<evidence type="ECO:0000256" key="10">
    <source>
        <dbReference type="PIRSR" id="PIRSR001399-2"/>
    </source>
</evidence>
<dbReference type="GO" id="GO:0009073">
    <property type="term" value="P:aromatic amino acid family biosynthetic process"/>
    <property type="evidence" value="ECO:0007669"/>
    <property type="project" value="UniProtKB-KW"/>
</dbReference>
<dbReference type="Pfam" id="PF01220">
    <property type="entry name" value="DHquinase_II"/>
    <property type="match status" value="1"/>
</dbReference>
<protein>
    <recommendedName>
        <fullName evidence="6 8">3-dehydroquinate dehydratase</fullName>
        <shortName evidence="8">3-dehydroquinase</shortName>
        <ecNumber evidence="6 8">4.2.1.10</ecNumber>
    </recommendedName>
    <alternativeName>
        <fullName evidence="8">Type II DHQase</fullName>
    </alternativeName>
</protein>
<evidence type="ECO:0000256" key="5">
    <source>
        <dbReference type="ARBA" id="ARBA00011193"/>
    </source>
</evidence>
<feature type="active site" description="Proton donor" evidence="8 9">
    <location>
        <position position="104"/>
    </location>
</feature>
<evidence type="ECO:0000256" key="3">
    <source>
        <dbReference type="ARBA" id="ARBA00004902"/>
    </source>
</evidence>
<gene>
    <name evidence="8 12" type="primary">aroQ</name>
    <name evidence="12" type="ORF">BUCICURV3402_262</name>
</gene>
<feature type="active site" description="Proton acceptor" evidence="8 9">
    <location>
        <position position="26"/>
    </location>
</feature>
<dbReference type="InterPro" id="IPR001874">
    <property type="entry name" value="DHquinase_II"/>
</dbReference>
<keyword evidence="8" id="KW-0028">Amino-acid biosynthesis</keyword>
<evidence type="ECO:0000256" key="8">
    <source>
        <dbReference type="HAMAP-Rule" id="MF_00169"/>
    </source>
</evidence>
<sequence length="155" mass="17675">MKNKFKIMIINGPNLNLLGTRETKIYGKKTLSDIINKTKKIANKLNVKLYNFQSNAEHKIVEKIHECKSIKIKFILINPGAFAHTSISIRDALLAIQIPFFEIHISNIFSRENFRSHSWISDISNGIISGFGSDGYIWALHTAVNILLEKKNTTY</sequence>
<keyword evidence="8" id="KW-0057">Aromatic amino acid biosynthesis</keyword>
<proteinExistence type="inferred from homology"/>
<dbReference type="GO" id="GO:0009423">
    <property type="term" value="P:chorismate biosynthetic process"/>
    <property type="evidence" value="ECO:0007669"/>
    <property type="project" value="UniProtKB-UniRule"/>
</dbReference>
<dbReference type="NCBIfam" id="TIGR01088">
    <property type="entry name" value="aroQ"/>
    <property type="match status" value="1"/>
</dbReference>
<evidence type="ECO:0000256" key="1">
    <source>
        <dbReference type="ARBA" id="ARBA00001864"/>
    </source>
</evidence>
<dbReference type="InterPro" id="IPR018509">
    <property type="entry name" value="DHquinase_II_CS"/>
</dbReference>
<dbReference type="SUPFAM" id="SSF52304">
    <property type="entry name" value="Type II 3-dehydroquinate dehydratase"/>
    <property type="match status" value="1"/>
</dbReference>
<dbReference type="EC" id="4.2.1.10" evidence="6 8"/>
<dbReference type="RefSeq" id="WP_154029308.1">
    <property type="nucleotide sequence ID" value="NZ_LR217710.1"/>
</dbReference>
<dbReference type="GO" id="GO:0003855">
    <property type="term" value="F:3-dehydroquinate dehydratase activity"/>
    <property type="evidence" value="ECO:0007669"/>
    <property type="project" value="UniProtKB-UniRule"/>
</dbReference>
<feature type="binding site" evidence="8 10">
    <location>
        <position position="91"/>
    </location>
    <ligand>
        <name>substrate</name>
    </ligand>
</feature>
<dbReference type="GO" id="GO:0019631">
    <property type="term" value="P:quinate catabolic process"/>
    <property type="evidence" value="ECO:0007669"/>
    <property type="project" value="TreeGrafter"/>
</dbReference>
<organism evidence="12 13">
    <name type="scientific">Buchnera aphidicola</name>
    <name type="common">Cinara curvipes</name>
    <dbReference type="NCBI Taxonomy" id="2518975"/>
    <lineage>
        <taxon>Bacteria</taxon>
        <taxon>Pseudomonadati</taxon>
        <taxon>Pseudomonadota</taxon>
        <taxon>Gammaproteobacteria</taxon>
        <taxon>Enterobacterales</taxon>
        <taxon>Erwiniaceae</taxon>
        <taxon>Buchnera</taxon>
    </lineage>
</organism>
<evidence type="ECO:0000256" key="9">
    <source>
        <dbReference type="PIRSR" id="PIRSR001399-1"/>
    </source>
</evidence>
<feature type="binding site" evidence="8 10">
    <location>
        <position position="115"/>
    </location>
    <ligand>
        <name>substrate</name>
    </ligand>
</feature>
<keyword evidence="7 8" id="KW-0456">Lyase</keyword>
<name>A0A451D6U7_9GAMM</name>